<feature type="region of interest" description="Disordered" evidence="1">
    <location>
        <begin position="73"/>
        <end position="103"/>
    </location>
</feature>
<sequence>MVNGFSLANYTKFYKTQGVTAGRCLQSIHTCRALAGSLRTSASHDFSASSVAGHDQLAETHVSCGGDVPPSWAYQRSKSALQPPDEKWVNPMNPKMRSGQNSV</sequence>
<accession>A0A9D4B446</accession>
<evidence type="ECO:0000313" key="2">
    <source>
        <dbReference type="EMBL" id="KAH1179565.1"/>
    </source>
</evidence>
<dbReference type="EMBL" id="JAHDVG010000471">
    <property type="protein sequence ID" value="KAH1179565.1"/>
    <property type="molecule type" value="Genomic_DNA"/>
</dbReference>
<dbReference type="Proteomes" id="UP000827986">
    <property type="component" value="Unassembled WGS sequence"/>
</dbReference>
<gene>
    <name evidence="2" type="ORF">KIL84_005615</name>
</gene>
<evidence type="ECO:0000313" key="3">
    <source>
        <dbReference type="Proteomes" id="UP000827986"/>
    </source>
</evidence>
<dbReference type="AlphaFoldDB" id="A0A9D4B446"/>
<evidence type="ECO:0000256" key="1">
    <source>
        <dbReference type="SAM" id="MobiDB-lite"/>
    </source>
</evidence>
<organism evidence="2 3">
    <name type="scientific">Mauremys mutica</name>
    <name type="common">yellowpond turtle</name>
    <dbReference type="NCBI Taxonomy" id="74926"/>
    <lineage>
        <taxon>Eukaryota</taxon>
        <taxon>Metazoa</taxon>
        <taxon>Chordata</taxon>
        <taxon>Craniata</taxon>
        <taxon>Vertebrata</taxon>
        <taxon>Euteleostomi</taxon>
        <taxon>Archelosauria</taxon>
        <taxon>Testudinata</taxon>
        <taxon>Testudines</taxon>
        <taxon>Cryptodira</taxon>
        <taxon>Durocryptodira</taxon>
        <taxon>Testudinoidea</taxon>
        <taxon>Geoemydidae</taxon>
        <taxon>Geoemydinae</taxon>
        <taxon>Mauremys</taxon>
    </lineage>
</organism>
<keyword evidence="3" id="KW-1185">Reference proteome</keyword>
<proteinExistence type="predicted"/>
<name>A0A9D4B446_9SAUR</name>
<comment type="caution">
    <text evidence="2">The sequence shown here is derived from an EMBL/GenBank/DDBJ whole genome shotgun (WGS) entry which is preliminary data.</text>
</comment>
<reference evidence="2" key="1">
    <citation type="submission" date="2021-09" db="EMBL/GenBank/DDBJ databases">
        <title>The genome of Mauremys mutica provides insights into the evolution of semi-aquatic lifestyle.</title>
        <authorList>
            <person name="Gong S."/>
            <person name="Gao Y."/>
        </authorList>
    </citation>
    <scope>NUCLEOTIDE SEQUENCE</scope>
    <source>
        <strain evidence="2">MM-2020</strain>
        <tissue evidence="2">Muscle</tissue>
    </source>
</reference>
<protein>
    <submittedName>
        <fullName evidence="2">Uncharacterized protein</fullName>
    </submittedName>
</protein>